<dbReference type="EMBL" id="JACRSR010000002">
    <property type="protein sequence ID" value="MBC8531714.1"/>
    <property type="molecule type" value="Genomic_DNA"/>
</dbReference>
<dbReference type="Proteomes" id="UP000623172">
    <property type="component" value="Unassembled WGS sequence"/>
</dbReference>
<protein>
    <submittedName>
        <fullName evidence="1">Veg family protein</fullName>
    </submittedName>
</protein>
<dbReference type="Pfam" id="PF06257">
    <property type="entry name" value="VEG"/>
    <property type="match status" value="1"/>
</dbReference>
<gene>
    <name evidence="1" type="ORF">H8696_07615</name>
</gene>
<comment type="caution">
    <text evidence="1">The sequence shown here is derived from an EMBL/GenBank/DDBJ whole genome shotgun (WGS) entry which is preliminary data.</text>
</comment>
<dbReference type="PANTHER" id="PTHR40026:SF1">
    <property type="entry name" value="PROTEIN VEG"/>
    <property type="match status" value="1"/>
</dbReference>
<dbReference type="PANTHER" id="PTHR40026">
    <property type="entry name" value="PROTEIN VEG"/>
    <property type="match status" value="1"/>
</dbReference>
<reference evidence="1" key="1">
    <citation type="submission" date="2020-08" db="EMBL/GenBank/DDBJ databases">
        <title>Genome public.</title>
        <authorList>
            <person name="Liu C."/>
            <person name="Sun Q."/>
        </authorList>
    </citation>
    <scope>NUCLEOTIDE SEQUENCE</scope>
    <source>
        <strain evidence="1">NSJ-53</strain>
    </source>
</reference>
<sequence length="82" mass="9599">MESQSLIYIQKELKDRVGRDVWLRTKRERRNHSLKQGVIEGTYPSLFTVRAAEGCMSFTYTDVLTQAVELFWDEQPVSQMLS</sequence>
<dbReference type="InterPro" id="IPR009366">
    <property type="entry name" value="Protein_Veg"/>
</dbReference>
<organism evidence="1 2">
    <name type="scientific">Gehongia tenuis</name>
    <dbReference type="NCBI Taxonomy" id="2763655"/>
    <lineage>
        <taxon>Bacteria</taxon>
        <taxon>Bacillati</taxon>
        <taxon>Bacillota</taxon>
        <taxon>Clostridia</taxon>
        <taxon>Christensenellales</taxon>
        <taxon>Christensenellaceae</taxon>
        <taxon>Gehongia</taxon>
    </lineage>
</organism>
<evidence type="ECO:0000313" key="2">
    <source>
        <dbReference type="Proteomes" id="UP000623172"/>
    </source>
</evidence>
<keyword evidence="2" id="KW-1185">Reference proteome</keyword>
<evidence type="ECO:0000313" key="1">
    <source>
        <dbReference type="EMBL" id="MBC8531714.1"/>
    </source>
</evidence>
<dbReference type="RefSeq" id="WP_249316323.1">
    <property type="nucleotide sequence ID" value="NZ_JACRSR010000002.1"/>
</dbReference>
<accession>A0A926D5D5</accession>
<dbReference type="Gene3D" id="2.30.30.100">
    <property type="match status" value="1"/>
</dbReference>
<proteinExistence type="predicted"/>
<name>A0A926D5D5_9FIRM</name>
<dbReference type="GO" id="GO:0006355">
    <property type="term" value="P:regulation of DNA-templated transcription"/>
    <property type="evidence" value="ECO:0007669"/>
    <property type="project" value="InterPro"/>
</dbReference>
<dbReference type="AlphaFoldDB" id="A0A926D5D5"/>